<dbReference type="SMART" id="SM00382">
    <property type="entry name" value="AAA"/>
    <property type="match status" value="1"/>
</dbReference>
<dbReference type="Gene3D" id="3.30.450.90">
    <property type="match status" value="1"/>
</dbReference>
<evidence type="ECO:0000256" key="3">
    <source>
        <dbReference type="ARBA" id="ARBA00022840"/>
    </source>
</evidence>
<dbReference type="InterPro" id="IPR037257">
    <property type="entry name" value="T2SS_E_N_sf"/>
</dbReference>
<reference evidence="5 6" key="1">
    <citation type="journal article" date="2016" name="Nat. Commun.">
        <title>Thousands of microbial genomes shed light on interconnected biogeochemical processes in an aquifer system.</title>
        <authorList>
            <person name="Anantharaman K."/>
            <person name="Brown C.T."/>
            <person name="Hug L.A."/>
            <person name="Sharon I."/>
            <person name="Castelle C.J."/>
            <person name="Probst A.J."/>
            <person name="Thomas B.C."/>
            <person name="Singh A."/>
            <person name="Wilkins M.J."/>
            <person name="Karaoz U."/>
            <person name="Brodie E.L."/>
            <person name="Williams K.H."/>
            <person name="Hubbard S.S."/>
            <person name="Banfield J.F."/>
        </authorList>
    </citation>
    <scope>NUCLEOTIDE SEQUENCE [LARGE SCALE GENOMIC DNA]</scope>
</reference>
<accession>A0A1F5ZPU5</accession>
<dbReference type="InterPro" id="IPR027417">
    <property type="entry name" value="P-loop_NTPase"/>
</dbReference>
<protein>
    <recommendedName>
        <fullName evidence="4">AAA+ ATPase domain-containing protein</fullName>
    </recommendedName>
</protein>
<feature type="domain" description="AAA+ ATPase" evidence="4">
    <location>
        <begin position="313"/>
        <end position="442"/>
    </location>
</feature>
<dbReference type="CDD" id="cd01129">
    <property type="entry name" value="PulE-GspE-like"/>
    <property type="match status" value="1"/>
</dbReference>
<keyword evidence="3" id="KW-0067">ATP-binding</keyword>
<dbReference type="Gene3D" id="3.40.50.300">
    <property type="entry name" value="P-loop containing nucleotide triphosphate hydrolases"/>
    <property type="match status" value="1"/>
</dbReference>
<evidence type="ECO:0000256" key="1">
    <source>
        <dbReference type="ARBA" id="ARBA00006611"/>
    </source>
</evidence>
<comment type="similarity">
    <text evidence="1">Belongs to the GSP E family.</text>
</comment>
<dbReference type="GO" id="GO:0016887">
    <property type="term" value="F:ATP hydrolysis activity"/>
    <property type="evidence" value="ECO:0007669"/>
    <property type="project" value="TreeGrafter"/>
</dbReference>
<keyword evidence="2" id="KW-0547">Nucleotide-binding</keyword>
<dbReference type="InterPro" id="IPR007831">
    <property type="entry name" value="T2SS_GspE_N"/>
</dbReference>
<organism evidence="5 6">
    <name type="scientific">Candidatus Gottesmanbacteria bacterium RIFCSPHIGHO2_01_FULL_39_10</name>
    <dbReference type="NCBI Taxonomy" id="1798375"/>
    <lineage>
        <taxon>Bacteria</taxon>
        <taxon>Candidatus Gottesmaniibacteriota</taxon>
    </lineage>
</organism>
<dbReference type="Gene3D" id="3.30.300.160">
    <property type="entry name" value="Type II secretion system, protein E, N-terminal domain"/>
    <property type="match status" value="1"/>
</dbReference>
<dbReference type="Proteomes" id="UP000177383">
    <property type="component" value="Unassembled WGS sequence"/>
</dbReference>
<evidence type="ECO:0000313" key="5">
    <source>
        <dbReference type="EMBL" id="OGG14468.1"/>
    </source>
</evidence>
<dbReference type="FunFam" id="3.30.450.90:FF:000001">
    <property type="entry name" value="Type II secretion system ATPase GspE"/>
    <property type="match status" value="1"/>
</dbReference>
<dbReference type="Pfam" id="PF05157">
    <property type="entry name" value="MshEN"/>
    <property type="match status" value="1"/>
</dbReference>
<dbReference type="SUPFAM" id="SSF52540">
    <property type="entry name" value="P-loop containing nucleoside triphosphate hydrolases"/>
    <property type="match status" value="1"/>
</dbReference>
<sequence length="568" mass="62533">MSTAQSVLDILIEEKKIDPLVASSVKSAAISSGETIENILLKKRIVDETGLLQARAKVLNVPYIELRTRGISPDILNNVPEPVARKYHVIPFDLNRADGILSVAMRDPLDITIIEFLEKKSGKKIAPYFADPADIDTTIEQQYSRNLATEVSQVLKETNENHIRTLEAGKIGEVIKEAPIAKIVSTILEYAVKSRASDVHIEPQEQMTRVRYRIDGILHERLALPRSVNEAVTSRIKILSGMKIDERRIPQDGRFNFKIGLDEVDLRVSTLPTVHGEKIVMRLLKKTGGIPTLNDLGLRGLALKNMEAAITKPHGIILMTGPTGSGKTTTLYSILSRLNTTRVNIVTLEDPVEYEIPGLNQVQTNPQAGLTFASGLRSFLRQDPNIILVGEIRDNETTQLAIQAALTGHLVFSTLHTNDAPTAIPRLLDLGAEPFLVASVINAIAGQRIVRKICVSCRSVYEAQNEVKESIKKILGPLYTQKDDAPLKLYKGKGCPECSNSGYLGRIGIFEVVSLTDRLAKMVLEHASSADISKEAISEGMITMMQDGYLKVIEGITTVEEVMRVAQD</sequence>
<dbReference type="PANTHER" id="PTHR30258:SF1">
    <property type="entry name" value="PROTEIN TRANSPORT PROTEIN HOFB HOMOLOG"/>
    <property type="match status" value="1"/>
</dbReference>
<evidence type="ECO:0000313" key="6">
    <source>
        <dbReference type="Proteomes" id="UP000177383"/>
    </source>
</evidence>
<dbReference type="GO" id="GO:0005886">
    <property type="term" value="C:plasma membrane"/>
    <property type="evidence" value="ECO:0007669"/>
    <property type="project" value="TreeGrafter"/>
</dbReference>
<proteinExistence type="inferred from homology"/>
<dbReference type="AlphaFoldDB" id="A0A1F5ZPU5"/>
<name>A0A1F5ZPU5_9BACT</name>
<dbReference type="Pfam" id="PF00437">
    <property type="entry name" value="T2SSE"/>
    <property type="match status" value="1"/>
</dbReference>
<dbReference type="STRING" id="1798375.A2773_03570"/>
<dbReference type="InterPro" id="IPR003593">
    <property type="entry name" value="AAA+_ATPase"/>
</dbReference>
<evidence type="ECO:0000256" key="2">
    <source>
        <dbReference type="ARBA" id="ARBA00022741"/>
    </source>
</evidence>
<dbReference type="SUPFAM" id="SSF160246">
    <property type="entry name" value="EspE N-terminal domain-like"/>
    <property type="match status" value="1"/>
</dbReference>
<dbReference type="FunFam" id="3.40.50.300:FF:000398">
    <property type="entry name" value="Type IV pilus assembly ATPase PilB"/>
    <property type="match status" value="1"/>
</dbReference>
<dbReference type="PANTHER" id="PTHR30258">
    <property type="entry name" value="TYPE II SECRETION SYSTEM PROTEIN GSPE-RELATED"/>
    <property type="match status" value="1"/>
</dbReference>
<comment type="caution">
    <text evidence="5">The sequence shown here is derived from an EMBL/GenBank/DDBJ whole genome shotgun (WGS) entry which is preliminary data.</text>
</comment>
<gene>
    <name evidence="5" type="ORF">A2773_03570</name>
</gene>
<dbReference type="InterPro" id="IPR001482">
    <property type="entry name" value="T2SS/T4SS_dom"/>
</dbReference>
<dbReference type="EMBL" id="MFJE01000017">
    <property type="protein sequence ID" value="OGG14468.1"/>
    <property type="molecule type" value="Genomic_DNA"/>
</dbReference>
<dbReference type="GO" id="GO:0005524">
    <property type="term" value="F:ATP binding"/>
    <property type="evidence" value="ECO:0007669"/>
    <property type="project" value="UniProtKB-KW"/>
</dbReference>
<evidence type="ECO:0000259" key="4">
    <source>
        <dbReference type="SMART" id="SM00382"/>
    </source>
</evidence>